<accession>A0A4D4N7J6</accession>
<organism evidence="2 3">
    <name type="scientific">Streptomyces avermitilis</name>
    <dbReference type="NCBI Taxonomy" id="33903"/>
    <lineage>
        <taxon>Bacteria</taxon>
        <taxon>Bacillati</taxon>
        <taxon>Actinomycetota</taxon>
        <taxon>Actinomycetes</taxon>
        <taxon>Kitasatosporales</taxon>
        <taxon>Streptomycetaceae</taxon>
        <taxon>Streptomyces</taxon>
    </lineage>
</organism>
<reference evidence="2 3" key="1">
    <citation type="submission" date="2019-04" db="EMBL/GenBank/DDBJ databases">
        <title>Draft genome sequences of Streptomyces avermitilis ATCC 31267.</title>
        <authorList>
            <person name="Komaki H."/>
            <person name="Tamura T."/>
            <person name="Hosoyama A."/>
        </authorList>
    </citation>
    <scope>NUCLEOTIDE SEQUENCE [LARGE SCALE GENOMIC DNA]</scope>
    <source>
        <strain evidence="2 3">ATCC 31267</strain>
    </source>
</reference>
<comment type="caution">
    <text evidence="2">The sequence shown here is derived from an EMBL/GenBank/DDBJ whole genome shotgun (WGS) entry which is preliminary data.</text>
</comment>
<proteinExistence type="predicted"/>
<feature type="region of interest" description="Disordered" evidence="1">
    <location>
        <begin position="152"/>
        <end position="188"/>
    </location>
</feature>
<dbReference type="AlphaFoldDB" id="A0A4D4N7J6"/>
<evidence type="ECO:0000256" key="1">
    <source>
        <dbReference type="SAM" id="MobiDB-lite"/>
    </source>
</evidence>
<evidence type="ECO:0000313" key="3">
    <source>
        <dbReference type="Proteomes" id="UP000299211"/>
    </source>
</evidence>
<name>A0A4D4N7J6_STRAX</name>
<feature type="compositionally biased region" description="Low complexity" evidence="1">
    <location>
        <begin position="154"/>
        <end position="165"/>
    </location>
</feature>
<protein>
    <submittedName>
        <fullName evidence="2">Uncharacterized protein</fullName>
    </submittedName>
</protein>
<evidence type="ECO:0000313" key="2">
    <source>
        <dbReference type="EMBL" id="GDY80390.1"/>
    </source>
</evidence>
<sequence>MGGAGEGVEHFVEAFVDVVVAGFEESVGVEGEEAAFGELGFEGFEGEAAQAQWGAGGDVEEADVAVGGDDGGWGVAGAGDGAVAGCGVVDGVEAGGADACGGFGGAFGAAAFVGGEVDDEVVEVGEEFVGGRSTSARVRTAVRTRPMVAEARMPWPTTSPTTRATRAPERGMTSNQSPPTPALLPAGR</sequence>
<dbReference type="Proteomes" id="UP000299211">
    <property type="component" value="Unassembled WGS sequence"/>
</dbReference>
<gene>
    <name evidence="2" type="ORF">SAV31267_098750</name>
</gene>
<dbReference type="EMBL" id="BJHY01000002">
    <property type="protein sequence ID" value="GDY80390.1"/>
    <property type="molecule type" value="Genomic_DNA"/>
</dbReference>